<reference evidence="2 3" key="1">
    <citation type="submission" date="2020-07" db="EMBL/GenBank/DDBJ databases">
        <title>Exploring microbial biodiversity for novel pathways involved in the catabolism of aromatic compounds derived from lignin.</title>
        <authorList>
            <person name="Elkins J."/>
        </authorList>
    </citation>
    <scope>NUCLEOTIDE SEQUENCE [LARGE SCALE GENOMIC DNA]</scope>
    <source>
        <strain evidence="2 3">H2C3C</strain>
    </source>
</reference>
<comment type="caution">
    <text evidence="2">The sequence shown here is derived from an EMBL/GenBank/DDBJ whole genome shotgun (WGS) entry which is preliminary data.</text>
</comment>
<evidence type="ECO:0000313" key="2">
    <source>
        <dbReference type="EMBL" id="NYH25367.1"/>
    </source>
</evidence>
<proteinExistence type="predicted"/>
<dbReference type="AlphaFoldDB" id="A0A7Y9WRF6"/>
<evidence type="ECO:0000256" key="1">
    <source>
        <dbReference type="SAM" id="MobiDB-lite"/>
    </source>
</evidence>
<dbReference type="EMBL" id="JACCAS010000002">
    <property type="protein sequence ID" value="NYH25367.1"/>
    <property type="molecule type" value="Genomic_DNA"/>
</dbReference>
<name>A0A7Y9WRF6_9BURK</name>
<dbReference type="InterPro" id="IPR003462">
    <property type="entry name" value="ODC_Mu_crystall"/>
</dbReference>
<feature type="region of interest" description="Disordered" evidence="1">
    <location>
        <begin position="96"/>
        <end position="121"/>
    </location>
</feature>
<dbReference type="Pfam" id="PF02423">
    <property type="entry name" value="OCD_Mu_crystall"/>
    <property type="match status" value="1"/>
</dbReference>
<dbReference type="Gene3D" id="3.40.50.720">
    <property type="entry name" value="NAD(P)-binding Rossmann-like Domain"/>
    <property type="match status" value="1"/>
</dbReference>
<keyword evidence="3" id="KW-1185">Reference proteome</keyword>
<organism evidence="2 3">
    <name type="scientific">Paraburkholderia bryophila</name>
    <dbReference type="NCBI Taxonomy" id="420952"/>
    <lineage>
        <taxon>Bacteria</taxon>
        <taxon>Pseudomonadati</taxon>
        <taxon>Pseudomonadota</taxon>
        <taxon>Betaproteobacteria</taxon>
        <taxon>Burkholderiales</taxon>
        <taxon>Burkholderiaceae</taxon>
        <taxon>Paraburkholderia</taxon>
    </lineage>
</organism>
<dbReference type="Proteomes" id="UP000540929">
    <property type="component" value="Unassembled WGS sequence"/>
</dbReference>
<evidence type="ECO:0000313" key="3">
    <source>
        <dbReference type="Proteomes" id="UP000540929"/>
    </source>
</evidence>
<dbReference type="InterPro" id="IPR036291">
    <property type="entry name" value="NAD(P)-bd_dom_sf"/>
</dbReference>
<dbReference type="SUPFAM" id="SSF51735">
    <property type="entry name" value="NAD(P)-binding Rossmann-fold domains"/>
    <property type="match status" value="1"/>
</dbReference>
<sequence>MAYATIITPDLVEPGMHIDAVGGDCPGRTELHADMLRVGRVFVEYEPQTRIEGDIQQLPADSPVVELWRVLRGEMAGGSVRCMLAGIHLAQRPNPACRHGPRAVGSASPSTDPCASSGAPH</sequence>
<protein>
    <submittedName>
        <fullName evidence="2">Uncharacterized protein</fullName>
    </submittedName>
</protein>
<gene>
    <name evidence="2" type="ORF">GGD40_004938</name>
</gene>
<accession>A0A7Y9WRF6</accession>